<proteinExistence type="predicted"/>
<dbReference type="Proteomes" id="UP000315724">
    <property type="component" value="Chromosome"/>
</dbReference>
<reference evidence="2 3" key="1">
    <citation type="submission" date="2019-02" db="EMBL/GenBank/DDBJ databases">
        <title>Deep-cultivation of Planctomycetes and their phenomic and genomic characterization uncovers novel biology.</title>
        <authorList>
            <person name="Wiegand S."/>
            <person name="Jogler M."/>
            <person name="Boedeker C."/>
            <person name="Pinto D."/>
            <person name="Vollmers J."/>
            <person name="Rivas-Marin E."/>
            <person name="Kohn T."/>
            <person name="Peeters S.H."/>
            <person name="Heuer A."/>
            <person name="Rast P."/>
            <person name="Oberbeckmann S."/>
            <person name="Bunk B."/>
            <person name="Jeske O."/>
            <person name="Meyerdierks A."/>
            <person name="Storesund J.E."/>
            <person name="Kallscheuer N."/>
            <person name="Luecker S."/>
            <person name="Lage O.M."/>
            <person name="Pohl T."/>
            <person name="Merkel B.J."/>
            <person name="Hornburger P."/>
            <person name="Mueller R.-W."/>
            <person name="Bruemmer F."/>
            <person name="Labrenz M."/>
            <person name="Spormann A.M."/>
            <person name="Op den Camp H."/>
            <person name="Overmann J."/>
            <person name="Amann R."/>
            <person name="Jetten M.S.M."/>
            <person name="Mascher T."/>
            <person name="Medema M.H."/>
            <person name="Devos D.P."/>
            <person name="Kaster A.-K."/>
            <person name="Ovreas L."/>
            <person name="Rohde M."/>
            <person name="Galperin M.Y."/>
            <person name="Jogler C."/>
        </authorList>
    </citation>
    <scope>NUCLEOTIDE SEQUENCE [LARGE SCALE GENOMIC DNA]</scope>
    <source>
        <strain evidence="2 3">Mal48</strain>
    </source>
</reference>
<keyword evidence="3" id="KW-1185">Reference proteome</keyword>
<sequence>MHMTRNSGQDKQFDSMTRIRKTVGEIHDQTERSLKVLR</sequence>
<feature type="compositionally biased region" description="Basic and acidic residues" evidence="1">
    <location>
        <begin position="22"/>
        <end position="38"/>
    </location>
</feature>
<accession>A0A517QNG4</accession>
<evidence type="ECO:0000313" key="3">
    <source>
        <dbReference type="Proteomes" id="UP000315724"/>
    </source>
</evidence>
<dbReference type="KEGG" id="tpol:Mal48_23980"/>
<feature type="region of interest" description="Disordered" evidence="1">
    <location>
        <begin position="1"/>
        <end position="38"/>
    </location>
</feature>
<name>A0A517QNG4_9PLAN</name>
<evidence type="ECO:0000313" key="2">
    <source>
        <dbReference type="EMBL" id="QDT33145.1"/>
    </source>
</evidence>
<dbReference type="EMBL" id="CP036267">
    <property type="protein sequence ID" value="QDT33145.1"/>
    <property type="molecule type" value="Genomic_DNA"/>
</dbReference>
<gene>
    <name evidence="2" type="ORF">Mal48_23980</name>
</gene>
<protein>
    <submittedName>
        <fullName evidence="2">Uncharacterized protein</fullName>
    </submittedName>
</protein>
<organism evidence="2 3">
    <name type="scientific">Thalassoglobus polymorphus</name>
    <dbReference type="NCBI Taxonomy" id="2527994"/>
    <lineage>
        <taxon>Bacteria</taxon>
        <taxon>Pseudomonadati</taxon>
        <taxon>Planctomycetota</taxon>
        <taxon>Planctomycetia</taxon>
        <taxon>Planctomycetales</taxon>
        <taxon>Planctomycetaceae</taxon>
        <taxon>Thalassoglobus</taxon>
    </lineage>
</organism>
<feature type="compositionally biased region" description="Polar residues" evidence="1">
    <location>
        <begin position="1"/>
        <end position="10"/>
    </location>
</feature>
<evidence type="ECO:0000256" key="1">
    <source>
        <dbReference type="SAM" id="MobiDB-lite"/>
    </source>
</evidence>
<dbReference type="AlphaFoldDB" id="A0A517QNG4"/>